<reference evidence="2 3" key="1">
    <citation type="submission" date="2018-10" db="EMBL/GenBank/DDBJ databases">
        <title>The genome of Lysobacter enzymogenes OH11.</title>
        <authorList>
            <person name="Liu F."/>
            <person name="Zhao Y."/>
            <person name="Qian G."/>
            <person name="Chen Y."/>
            <person name="Xu H."/>
        </authorList>
    </citation>
    <scope>NUCLEOTIDE SEQUENCE [LARGE SCALE GENOMIC DNA]</scope>
    <source>
        <strain evidence="2 3">OH11</strain>
    </source>
</reference>
<organism evidence="2 3">
    <name type="scientific">Lysobacter enzymogenes</name>
    <dbReference type="NCBI Taxonomy" id="69"/>
    <lineage>
        <taxon>Bacteria</taxon>
        <taxon>Pseudomonadati</taxon>
        <taxon>Pseudomonadota</taxon>
        <taxon>Gammaproteobacteria</taxon>
        <taxon>Lysobacterales</taxon>
        <taxon>Lysobacteraceae</taxon>
        <taxon>Lysobacter</taxon>
    </lineage>
</organism>
<dbReference type="Proteomes" id="UP000275910">
    <property type="component" value="Unassembled WGS sequence"/>
</dbReference>
<evidence type="ECO:0000313" key="2">
    <source>
        <dbReference type="EMBL" id="ROU09351.1"/>
    </source>
</evidence>
<feature type="compositionally biased region" description="Low complexity" evidence="1">
    <location>
        <begin position="65"/>
        <end position="81"/>
    </location>
</feature>
<accession>A0A3N2RPT4</accession>
<evidence type="ECO:0000313" key="3">
    <source>
        <dbReference type="Proteomes" id="UP000275910"/>
    </source>
</evidence>
<feature type="compositionally biased region" description="Low complexity" evidence="1">
    <location>
        <begin position="45"/>
        <end position="54"/>
    </location>
</feature>
<feature type="region of interest" description="Disordered" evidence="1">
    <location>
        <begin position="121"/>
        <end position="141"/>
    </location>
</feature>
<evidence type="ECO:0000256" key="1">
    <source>
        <dbReference type="SAM" id="MobiDB-lite"/>
    </source>
</evidence>
<name>A0A3N2RPT4_LYSEN</name>
<feature type="region of interest" description="Disordered" evidence="1">
    <location>
        <begin position="1"/>
        <end position="94"/>
    </location>
</feature>
<protein>
    <recommendedName>
        <fullName evidence="4">Transposase</fullName>
    </recommendedName>
</protein>
<proteinExistence type="predicted"/>
<dbReference type="EMBL" id="RCTY01000001">
    <property type="protein sequence ID" value="ROU09351.1"/>
    <property type="molecule type" value="Genomic_DNA"/>
</dbReference>
<evidence type="ECO:0008006" key="4">
    <source>
        <dbReference type="Google" id="ProtNLM"/>
    </source>
</evidence>
<comment type="caution">
    <text evidence="2">The sequence shown here is derived from an EMBL/GenBank/DDBJ whole genome shotgun (WGS) entry which is preliminary data.</text>
</comment>
<dbReference type="AlphaFoldDB" id="A0A3N2RPT4"/>
<sequence length="266" mass="30039">MSTSPTSAWSMPWSRTAAARCCTPPTSAARRPSASVRWTRRWRRASASSAARASRTWRRSCSNNARSPGKAPSAAPATGPAPRRRQGVRLAPATARASVMVQAASTARRVRAAKRSIEMHSPIPMHGPLETQGEARTAARTPAGDEAGFVRLSEREWARFVEVARTLIQLRPAEEDNTRRFVEAVLTVMSGRRFWAQLPSERFGKWYLHHHRNLRWLERGVWLALAQRDAFGPERSRQMIGFVERQRASLQRQRARRRARLLSKDA</sequence>
<gene>
    <name evidence="2" type="ORF">D9T17_00540</name>
</gene>